<keyword evidence="1" id="KW-0812">Transmembrane</keyword>
<accession>A0AAD6YLL4</accession>
<evidence type="ECO:0000256" key="1">
    <source>
        <dbReference type="SAM" id="Phobius"/>
    </source>
</evidence>
<comment type="caution">
    <text evidence="2">The sequence shown here is derived from an EMBL/GenBank/DDBJ whole genome shotgun (WGS) entry which is preliminary data.</text>
</comment>
<gene>
    <name evidence="2" type="ORF">GGX14DRAFT_426928</name>
</gene>
<organism evidence="2 3">
    <name type="scientific">Mycena pura</name>
    <dbReference type="NCBI Taxonomy" id="153505"/>
    <lineage>
        <taxon>Eukaryota</taxon>
        <taxon>Fungi</taxon>
        <taxon>Dikarya</taxon>
        <taxon>Basidiomycota</taxon>
        <taxon>Agaricomycotina</taxon>
        <taxon>Agaricomycetes</taxon>
        <taxon>Agaricomycetidae</taxon>
        <taxon>Agaricales</taxon>
        <taxon>Marasmiineae</taxon>
        <taxon>Mycenaceae</taxon>
        <taxon>Mycena</taxon>
    </lineage>
</organism>
<keyword evidence="3" id="KW-1185">Reference proteome</keyword>
<dbReference type="AlphaFoldDB" id="A0AAD6YLL4"/>
<reference evidence="2" key="1">
    <citation type="submission" date="2023-03" db="EMBL/GenBank/DDBJ databases">
        <title>Massive genome expansion in bonnet fungi (Mycena s.s.) driven by repeated elements and novel gene families across ecological guilds.</title>
        <authorList>
            <consortium name="Lawrence Berkeley National Laboratory"/>
            <person name="Harder C.B."/>
            <person name="Miyauchi S."/>
            <person name="Viragh M."/>
            <person name="Kuo A."/>
            <person name="Thoen E."/>
            <person name="Andreopoulos B."/>
            <person name="Lu D."/>
            <person name="Skrede I."/>
            <person name="Drula E."/>
            <person name="Henrissat B."/>
            <person name="Morin E."/>
            <person name="Kohler A."/>
            <person name="Barry K."/>
            <person name="LaButti K."/>
            <person name="Morin E."/>
            <person name="Salamov A."/>
            <person name="Lipzen A."/>
            <person name="Mereny Z."/>
            <person name="Hegedus B."/>
            <person name="Baldrian P."/>
            <person name="Stursova M."/>
            <person name="Weitz H."/>
            <person name="Taylor A."/>
            <person name="Grigoriev I.V."/>
            <person name="Nagy L.G."/>
            <person name="Martin F."/>
            <person name="Kauserud H."/>
        </authorList>
    </citation>
    <scope>NUCLEOTIDE SEQUENCE</scope>
    <source>
        <strain evidence="2">9144</strain>
    </source>
</reference>
<sequence length="173" mass="18519">MSANNEPQIMTSPVFRYAVLVVLSVVVIMGAGVCYRTRVYQRRMYALAGGFPPRHPLAPSPAPDWGPKPTLFDVYLRETPPVEWDAIMPVSVARGDLDASGASSLARISVLISMPSPSPSPGSSAESTSSIPDDECEQYLEFGLSDMHVLLSAKTLALRSSSESDEASNTKGS</sequence>
<proteinExistence type="predicted"/>
<evidence type="ECO:0008006" key="4">
    <source>
        <dbReference type="Google" id="ProtNLM"/>
    </source>
</evidence>
<evidence type="ECO:0000313" key="2">
    <source>
        <dbReference type="EMBL" id="KAJ7223135.1"/>
    </source>
</evidence>
<dbReference type="EMBL" id="JARJCW010000006">
    <property type="protein sequence ID" value="KAJ7223135.1"/>
    <property type="molecule type" value="Genomic_DNA"/>
</dbReference>
<keyword evidence="1" id="KW-0472">Membrane</keyword>
<protein>
    <recommendedName>
        <fullName evidence="4">Transmembrane protein</fullName>
    </recommendedName>
</protein>
<dbReference type="Proteomes" id="UP001219525">
    <property type="component" value="Unassembled WGS sequence"/>
</dbReference>
<name>A0AAD6YLL4_9AGAR</name>
<keyword evidence="1" id="KW-1133">Transmembrane helix</keyword>
<evidence type="ECO:0000313" key="3">
    <source>
        <dbReference type="Proteomes" id="UP001219525"/>
    </source>
</evidence>
<feature type="transmembrane region" description="Helical" evidence="1">
    <location>
        <begin position="14"/>
        <end position="35"/>
    </location>
</feature>